<dbReference type="AlphaFoldDB" id="A0A078J749"/>
<evidence type="ECO:0000256" key="2">
    <source>
        <dbReference type="ARBA" id="ARBA00005234"/>
    </source>
</evidence>
<evidence type="ECO:0000313" key="14">
    <source>
        <dbReference type="Proteomes" id="UP000028999"/>
    </source>
</evidence>
<evidence type="ECO:0000313" key="13">
    <source>
        <dbReference type="EMBL" id="CDY60734.1"/>
    </source>
</evidence>
<keyword evidence="7" id="KW-0378">Hydrolase</keyword>
<dbReference type="InterPro" id="IPR003653">
    <property type="entry name" value="Peptidase_C48_C"/>
</dbReference>
<dbReference type="EMBL" id="LK033911">
    <property type="protein sequence ID" value="CDY60734.1"/>
    <property type="molecule type" value="Genomic_DNA"/>
</dbReference>
<dbReference type="GO" id="GO:0016491">
    <property type="term" value="F:oxidoreductase activity"/>
    <property type="evidence" value="ECO:0000318"/>
    <property type="project" value="GO_Central"/>
</dbReference>
<reference evidence="13 14" key="1">
    <citation type="journal article" date="2014" name="Science">
        <title>Plant genetics. Early allopolyploid evolution in the post-Neolithic Brassica napus oilseed genome.</title>
        <authorList>
            <person name="Chalhoub B."/>
            <person name="Denoeud F."/>
            <person name="Liu S."/>
            <person name="Parkin I.A."/>
            <person name="Tang H."/>
            <person name="Wang X."/>
            <person name="Chiquet J."/>
            <person name="Belcram H."/>
            <person name="Tong C."/>
            <person name="Samans B."/>
            <person name="Correa M."/>
            <person name="Da Silva C."/>
            <person name="Just J."/>
            <person name="Falentin C."/>
            <person name="Koh C.S."/>
            <person name="Le Clainche I."/>
            <person name="Bernard M."/>
            <person name="Bento P."/>
            <person name="Noel B."/>
            <person name="Labadie K."/>
            <person name="Alberti A."/>
            <person name="Charles M."/>
            <person name="Arnaud D."/>
            <person name="Guo H."/>
            <person name="Daviaud C."/>
            <person name="Alamery S."/>
            <person name="Jabbari K."/>
            <person name="Zhao M."/>
            <person name="Edger P.P."/>
            <person name="Chelaifa H."/>
            <person name="Tack D."/>
            <person name="Lassalle G."/>
            <person name="Mestiri I."/>
            <person name="Schnel N."/>
            <person name="Le Paslier M.C."/>
            <person name="Fan G."/>
            <person name="Renault V."/>
            <person name="Bayer P.E."/>
            <person name="Golicz A.A."/>
            <person name="Manoli S."/>
            <person name="Lee T.H."/>
            <person name="Thi V.H."/>
            <person name="Chalabi S."/>
            <person name="Hu Q."/>
            <person name="Fan C."/>
            <person name="Tollenaere R."/>
            <person name="Lu Y."/>
            <person name="Battail C."/>
            <person name="Shen J."/>
            <person name="Sidebottom C.H."/>
            <person name="Wang X."/>
            <person name="Canaguier A."/>
            <person name="Chauveau A."/>
            <person name="Berard A."/>
            <person name="Deniot G."/>
            <person name="Guan M."/>
            <person name="Liu Z."/>
            <person name="Sun F."/>
            <person name="Lim Y.P."/>
            <person name="Lyons E."/>
            <person name="Town C.D."/>
            <person name="Bancroft I."/>
            <person name="Wang X."/>
            <person name="Meng J."/>
            <person name="Ma J."/>
            <person name="Pires J.C."/>
            <person name="King G.J."/>
            <person name="Brunel D."/>
            <person name="Delourme R."/>
            <person name="Renard M."/>
            <person name="Aury J.M."/>
            <person name="Adams K.L."/>
            <person name="Batley J."/>
            <person name="Snowdon R.J."/>
            <person name="Tost J."/>
            <person name="Edwards D."/>
            <person name="Zhou Y."/>
            <person name="Hua W."/>
            <person name="Sharpe A.G."/>
            <person name="Paterson A.H."/>
            <person name="Guan C."/>
            <person name="Wincker P."/>
        </authorList>
    </citation>
    <scope>NUCLEOTIDE SEQUENCE [LARGE SCALE GENOMIC DNA]</scope>
    <source>
        <strain evidence="14">cv. Darmor-bzh</strain>
    </source>
</reference>
<dbReference type="InterPro" id="IPR016166">
    <property type="entry name" value="FAD-bd_PCMH"/>
</dbReference>
<dbReference type="InterPro" id="IPR006094">
    <property type="entry name" value="Oxid_FAD_bind_N"/>
</dbReference>
<evidence type="ECO:0000256" key="3">
    <source>
        <dbReference type="ARBA" id="ARBA00005466"/>
    </source>
</evidence>
<accession>A0A078J749</accession>
<dbReference type="Gene3D" id="3.30.465.10">
    <property type="match status" value="1"/>
</dbReference>
<comment type="cofactor">
    <cofactor evidence="1">
        <name>FAD</name>
        <dbReference type="ChEBI" id="CHEBI:57692"/>
    </cofactor>
</comment>
<keyword evidence="5" id="KW-0285">Flavoprotein</keyword>
<dbReference type="PaxDb" id="3708-A0A078J749"/>
<dbReference type="EC" id="1.5.99.12" evidence="4"/>
<proteinExistence type="inferred from homology"/>
<dbReference type="InterPro" id="IPR015345">
    <property type="entry name" value="Cytokinin_DH_FAD/cytokin-bd"/>
</dbReference>
<evidence type="ECO:0000256" key="10">
    <source>
        <dbReference type="ARBA" id="ARBA00048224"/>
    </source>
</evidence>
<dbReference type="SUPFAM" id="SSF56176">
    <property type="entry name" value="FAD-binding/transporter-associated domain-like"/>
    <property type="match status" value="1"/>
</dbReference>
<comment type="catalytic activity">
    <reaction evidence="10">
        <text>N(6)-dimethylallyladenine + A + H2O = 3-methyl-2-butenal + adenine + AH2</text>
        <dbReference type="Rhea" id="RHEA:13625"/>
        <dbReference type="ChEBI" id="CHEBI:13193"/>
        <dbReference type="ChEBI" id="CHEBI:15377"/>
        <dbReference type="ChEBI" id="CHEBI:15825"/>
        <dbReference type="ChEBI" id="CHEBI:16708"/>
        <dbReference type="ChEBI" id="CHEBI:17499"/>
        <dbReference type="ChEBI" id="CHEBI:17660"/>
        <dbReference type="EC" id="1.5.99.12"/>
    </reaction>
</comment>
<keyword evidence="8" id="KW-0274">FAD</keyword>
<dbReference type="Gene3D" id="3.40.462.10">
    <property type="entry name" value="FAD-linked oxidases, C-terminal domain"/>
    <property type="match status" value="1"/>
</dbReference>
<dbReference type="SUPFAM" id="SSF54001">
    <property type="entry name" value="Cysteine proteinases"/>
    <property type="match status" value="1"/>
</dbReference>
<evidence type="ECO:0000256" key="1">
    <source>
        <dbReference type="ARBA" id="ARBA00001974"/>
    </source>
</evidence>
<dbReference type="PANTHER" id="PTHR13878:SF140">
    <property type="entry name" value="CYTOKININ DEHYDROGENASE"/>
    <property type="match status" value="1"/>
</dbReference>
<feature type="domain" description="FAD-binding PCMH-type" evidence="12">
    <location>
        <begin position="377"/>
        <end position="495"/>
    </location>
</feature>
<dbReference type="PROSITE" id="PS51387">
    <property type="entry name" value="FAD_PCMH"/>
    <property type="match status" value="1"/>
</dbReference>
<dbReference type="InterPro" id="IPR016167">
    <property type="entry name" value="FAD-bd_PCMH_sub1"/>
</dbReference>
<evidence type="ECO:0000256" key="6">
    <source>
        <dbReference type="ARBA" id="ARBA00022670"/>
    </source>
</evidence>
<gene>
    <name evidence="13" type="primary">BnaA07g35940D</name>
    <name evidence="13" type="ORF">GSBRNA2T00030002001</name>
</gene>
<evidence type="ECO:0000256" key="9">
    <source>
        <dbReference type="ARBA" id="ARBA00023002"/>
    </source>
</evidence>
<comment type="similarity">
    <text evidence="3">Belongs to the oxygen-dependent FAD-linked oxidoreductase family.</text>
</comment>
<dbReference type="Proteomes" id="UP000028999">
    <property type="component" value="Unassembled WGS sequence"/>
</dbReference>
<dbReference type="GO" id="GO:0009690">
    <property type="term" value="P:cytokinin metabolic process"/>
    <property type="evidence" value="ECO:0007669"/>
    <property type="project" value="InterPro"/>
</dbReference>
<dbReference type="Gene3D" id="3.30.43.10">
    <property type="entry name" value="Uridine Diphospho-n-acetylenolpyruvylglucosamine Reductase, domain 2"/>
    <property type="match status" value="1"/>
</dbReference>
<dbReference type="Pfam" id="PF02902">
    <property type="entry name" value="Peptidase_C48"/>
    <property type="match status" value="1"/>
</dbReference>
<dbReference type="GO" id="GO:0019139">
    <property type="term" value="F:cytokinin dehydrogenase activity"/>
    <property type="evidence" value="ECO:0007669"/>
    <property type="project" value="UniProtKB-EC"/>
</dbReference>
<keyword evidence="9" id="KW-0560">Oxidoreductase</keyword>
<keyword evidence="14" id="KW-1185">Reference proteome</keyword>
<sequence length="768" mass="87024">MGRGIGTQGVEGLSQTSYVPGFDPSQDKKEEDWWTPMTSVRGSVDNPVKKEKTEMNTAPPPSQWEKWCKRKGHGLQLSDSPLPEDASPQASLYYISEEVVSAGKWLGNEEMDAVMFIWRVNTTLNRWAPRRVAFMSAMFCLQVDAAYKKFLPNKKAYQLPDFLLGYGRGELPSHGRTDLYTFLRLQIFVDTNAGNHWVGVCVNIIERKVEVFDCGRGKNRQYVEKFAAIIPRIVKSVAPQERQKQLLLSSYSIVDVPMKVELVNLIVYWMLLMKDKTHLFKWTDKSVVEEIEDFQDLFDVLLVDNSEFQKSVRAGEAMMTRHESRIQEMEDAMCHYEEKTSECIRELRGIKALFVCCLVMCTNGETMCRVAARGQGHSLNGQASVSEDKEYADVAGGTLWVDVLRETAEQGVSPVSWTDYLHISVGGTLSNAGIGGQMFRNGPQISNVLELDVITGKGETLACSPQLNPELFYGVLGGLGQFGIITRARIVLNHAPRRAKWFKMLYSDFTAFTKDQESLISMNNDTGVDYVEGQLLMSNGIVDTSFFPPSDQSKVADLVKNHSIIYVLEVAKYYDDPTVPTTGLVIDKLTKTLSYLPGFISMHDVPYFDFLNRVQVEEDKLRSLALWEVPHPWLNLYVPKTQILDFHNGVVKDILLKQNSTSGVALFYPTNRNKWDNRMSAMIPDENVFYVVGLLQSASSQNVQEVESVNEAIIRFCKDSDIKIKQYLMHFTRKEDWVGHFGSKWGAFSKRKDLFDPKKLLSPGQDIF</sequence>
<dbReference type="SUPFAM" id="SSF55103">
    <property type="entry name" value="FAD-linked oxidases, C-terminal domain"/>
    <property type="match status" value="1"/>
</dbReference>
<feature type="region of interest" description="Disordered" evidence="11">
    <location>
        <begin position="1"/>
        <end position="66"/>
    </location>
</feature>
<dbReference type="Pfam" id="PF01565">
    <property type="entry name" value="FAD_binding_4"/>
    <property type="match status" value="1"/>
</dbReference>
<dbReference type="STRING" id="3708.A0A078J749"/>
<dbReference type="InterPro" id="IPR016164">
    <property type="entry name" value="FAD-linked_Oxase-like_C"/>
</dbReference>
<evidence type="ECO:0000259" key="12">
    <source>
        <dbReference type="PROSITE" id="PS51387"/>
    </source>
</evidence>
<evidence type="ECO:0000256" key="11">
    <source>
        <dbReference type="SAM" id="MobiDB-lite"/>
    </source>
</evidence>
<keyword evidence="6" id="KW-0645">Protease</keyword>
<dbReference type="GO" id="GO:0008234">
    <property type="term" value="F:cysteine-type peptidase activity"/>
    <property type="evidence" value="ECO:0007669"/>
    <property type="project" value="InterPro"/>
</dbReference>
<evidence type="ECO:0000256" key="8">
    <source>
        <dbReference type="ARBA" id="ARBA00022827"/>
    </source>
</evidence>
<evidence type="ECO:0000256" key="5">
    <source>
        <dbReference type="ARBA" id="ARBA00022630"/>
    </source>
</evidence>
<dbReference type="Pfam" id="PF09265">
    <property type="entry name" value="Cytokin-bind"/>
    <property type="match status" value="1"/>
</dbReference>
<dbReference type="InterPro" id="IPR036318">
    <property type="entry name" value="FAD-bd_PCMH-like_sf"/>
</dbReference>
<dbReference type="PANTHER" id="PTHR13878">
    <property type="entry name" value="GULONOLACTONE OXIDASE"/>
    <property type="match status" value="1"/>
</dbReference>
<evidence type="ECO:0000256" key="4">
    <source>
        <dbReference type="ARBA" id="ARBA00011928"/>
    </source>
</evidence>
<dbReference type="InterPro" id="IPR038765">
    <property type="entry name" value="Papain-like_cys_pep_sf"/>
</dbReference>
<dbReference type="GO" id="GO:0006508">
    <property type="term" value="P:proteolysis"/>
    <property type="evidence" value="ECO:0007669"/>
    <property type="project" value="UniProtKB-KW"/>
</dbReference>
<organism evidence="13 14">
    <name type="scientific">Brassica napus</name>
    <name type="common">Rape</name>
    <dbReference type="NCBI Taxonomy" id="3708"/>
    <lineage>
        <taxon>Eukaryota</taxon>
        <taxon>Viridiplantae</taxon>
        <taxon>Streptophyta</taxon>
        <taxon>Embryophyta</taxon>
        <taxon>Tracheophyta</taxon>
        <taxon>Spermatophyta</taxon>
        <taxon>Magnoliopsida</taxon>
        <taxon>eudicotyledons</taxon>
        <taxon>Gunneridae</taxon>
        <taxon>Pentapetalae</taxon>
        <taxon>rosids</taxon>
        <taxon>malvids</taxon>
        <taxon>Brassicales</taxon>
        <taxon>Brassicaceae</taxon>
        <taxon>Brassiceae</taxon>
        <taxon>Brassica</taxon>
    </lineage>
</organism>
<dbReference type="Gramene" id="CDY60734">
    <property type="protein sequence ID" value="CDY60734"/>
    <property type="gene ID" value="GSBRNA2T00030002001"/>
</dbReference>
<evidence type="ECO:0000256" key="7">
    <source>
        <dbReference type="ARBA" id="ARBA00022801"/>
    </source>
</evidence>
<dbReference type="Gene3D" id="3.40.395.10">
    <property type="entry name" value="Adenoviral Proteinase, Chain A"/>
    <property type="match status" value="1"/>
</dbReference>
<protein>
    <recommendedName>
        <fullName evidence="4">cytokinin dehydrogenase</fullName>
        <ecNumber evidence="4">1.5.99.12</ecNumber>
    </recommendedName>
</protein>
<dbReference type="InterPro" id="IPR016170">
    <property type="entry name" value="Cytok_DH_C_sf"/>
</dbReference>
<dbReference type="InterPro" id="IPR016169">
    <property type="entry name" value="FAD-bd_PCMH_sub2"/>
</dbReference>
<dbReference type="GO" id="GO:0071949">
    <property type="term" value="F:FAD binding"/>
    <property type="evidence" value="ECO:0007669"/>
    <property type="project" value="InterPro"/>
</dbReference>
<comment type="similarity">
    <text evidence="2">Belongs to the peptidase C48 family.</text>
</comment>
<dbReference type="InterPro" id="IPR050432">
    <property type="entry name" value="FAD-linked_Oxidoreductases_BP"/>
</dbReference>
<name>A0A078J749_BRANA</name>